<evidence type="ECO:0000313" key="3">
    <source>
        <dbReference type="Proteomes" id="UP001341281"/>
    </source>
</evidence>
<organism evidence="2 3">
    <name type="scientific">Paspalum notatum var. saurae</name>
    <dbReference type="NCBI Taxonomy" id="547442"/>
    <lineage>
        <taxon>Eukaryota</taxon>
        <taxon>Viridiplantae</taxon>
        <taxon>Streptophyta</taxon>
        <taxon>Embryophyta</taxon>
        <taxon>Tracheophyta</taxon>
        <taxon>Spermatophyta</taxon>
        <taxon>Magnoliopsida</taxon>
        <taxon>Liliopsida</taxon>
        <taxon>Poales</taxon>
        <taxon>Poaceae</taxon>
        <taxon>PACMAD clade</taxon>
        <taxon>Panicoideae</taxon>
        <taxon>Andropogonodae</taxon>
        <taxon>Paspaleae</taxon>
        <taxon>Paspalinae</taxon>
        <taxon>Paspalum</taxon>
    </lineage>
</organism>
<evidence type="ECO:0000259" key="1">
    <source>
        <dbReference type="Pfam" id="PF24750"/>
    </source>
</evidence>
<dbReference type="PANTHER" id="PTHR35546">
    <property type="entry name" value="F-BOX PROTEIN INTERACTION DOMAIN PROTEIN-RELATED"/>
    <property type="match status" value="1"/>
</dbReference>
<dbReference type="InterPro" id="IPR055290">
    <property type="entry name" value="At3g26010-like"/>
</dbReference>
<accession>A0AAQ3SZ04</accession>
<keyword evidence="3" id="KW-1185">Reference proteome</keyword>
<dbReference type="Proteomes" id="UP001341281">
    <property type="component" value="Chromosome 03"/>
</dbReference>
<dbReference type="PANTHER" id="PTHR35546:SF105">
    <property type="entry name" value="OS05G0139200 PROTEIN"/>
    <property type="match status" value="1"/>
</dbReference>
<proteinExistence type="predicted"/>
<evidence type="ECO:0000313" key="2">
    <source>
        <dbReference type="EMBL" id="WVZ62199.1"/>
    </source>
</evidence>
<dbReference type="InterPro" id="IPR056592">
    <property type="entry name" value="Beta-prop_At3g26010-like"/>
</dbReference>
<dbReference type="AlphaFoldDB" id="A0AAQ3SZ04"/>
<gene>
    <name evidence="2" type="ORF">U9M48_011972</name>
</gene>
<protein>
    <recommendedName>
        <fullName evidence="1">F-box protein At3g26010-like beta-propeller domain-containing protein</fullName>
    </recommendedName>
</protein>
<dbReference type="Pfam" id="PF24750">
    <property type="entry name" value="b-prop_At3g26010-like"/>
    <property type="match status" value="1"/>
</dbReference>
<reference evidence="2 3" key="1">
    <citation type="submission" date="2024-02" db="EMBL/GenBank/DDBJ databases">
        <title>High-quality chromosome-scale genome assembly of Pensacola bahiagrass (Paspalum notatum Flugge var. saurae).</title>
        <authorList>
            <person name="Vega J.M."/>
            <person name="Podio M."/>
            <person name="Orjuela J."/>
            <person name="Siena L.A."/>
            <person name="Pessino S.C."/>
            <person name="Combes M.C."/>
            <person name="Mariac C."/>
            <person name="Albertini E."/>
            <person name="Pupilli F."/>
            <person name="Ortiz J.P.A."/>
            <person name="Leblanc O."/>
        </authorList>
    </citation>
    <scope>NUCLEOTIDE SEQUENCE [LARGE SCALE GENOMIC DNA]</scope>
    <source>
        <strain evidence="2">R1</strain>
        <tissue evidence="2">Leaf</tissue>
    </source>
</reference>
<name>A0AAQ3SZ04_PASNO</name>
<feature type="domain" description="F-box protein At3g26010-like beta-propeller" evidence="1">
    <location>
        <begin position="47"/>
        <end position="319"/>
    </location>
</feature>
<dbReference type="EMBL" id="CP144747">
    <property type="protein sequence ID" value="WVZ62199.1"/>
    <property type="molecule type" value="Genomic_DNA"/>
</dbReference>
<sequence length="347" mass="39188">MVTDCLRKVPPTLQGLFYGPNGETFGGFFNLLGPSVPPVDPSFSFLPKMPKTHFTLMDSCNGLVLFDLTPPHLGWVVYCFNSTPGYIVCNPATKEWVAVPRSNKDFLFFDEDTMIISTPIVFDPAVSPQFELVQFLLQTGKNTGMDVFHVHTYSSESRAWSQRATECWSHDESINPGMESINGMIHFSVSVRLHSDEYENVIVAVDGRGEKRRVIRWPEGERGLLDFLGQSQGLLHCMGAHYLVPGDYTSMTKLSVWVLEDYDKEQWVQKVTVTCMQLFGEVSCLACPVTIHPDRSLALFFHLENRKLVSYDMDSKEVSALCTLDGWVPMTPYVPYFVESLALAKKR</sequence>